<reference evidence="1" key="1">
    <citation type="submission" date="2020-05" db="EMBL/GenBank/DDBJ databases">
        <title>Large-scale comparative analyses of tick genomes elucidate their genetic diversity and vector capacities.</title>
        <authorList>
            <person name="Jia N."/>
            <person name="Wang J."/>
            <person name="Shi W."/>
            <person name="Du L."/>
            <person name="Sun Y."/>
            <person name="Zhan W."/>
            <person name="Jiang J."/>
            <person name="Wang Q."/>
            <person name="Zhang B."/>
            <person name="Ji P."/>
            <person name="Sakyi L.B."/>
            <person name="Cui X."/>
            <person name="Yuan T."/>
            <person name="Jiang B."/>
            <person name="Yang W."/>
            <person name="Lam T.T.-Y."/>
            <person name="Chang Q."/>
            <person name="Ding S."/>
            <person name="Wang X."/>
            <person name="Zhu J."/>
            <person name="Ruan X."/>
            <person name="Zhao L."/>
            <person name="Wei J."/>
            <person name="Que T."/>
            <person name="Du C."/>
            <person name="Cheng J."/>
            <person name="Dai P."/>
            <person name="Han X."/>
            <person name="Huang E."/>
            <person name="Gao Y."/>
            <person name="Liu J."/>
            <person name="Shao H."/>
            <person name="Ye R."/>
            <person name="Li L."/>
            <person name="Wei W."/>
            <person name="Wang X."/>
            <person name="Wang C."/>
            <person name="Yang T."/>
            <person name="Huo Q."/>
            <person name="Li W."/>
            <person name="Guo W."/>
            <person name="Chen H."/>
            <person name="Zhou L."/>
            <person name="Ni X."/>
            <person name="Tian J."/>
            <person name="Zhou Y."/>
            <person name="Sheng Y."/>
            <person name="Liu T."/>
            <person name="Pan Y."/>
            <person name="Xia L."/>
            <person name="Li J."/>
            <person name="Zhao F."/>
            <person name="Cao W."/>
        </authorList>
    </citation>
    <scope>NUCLEOTIDE SEQUENCE</scope>
    <source>
        <strain evidence="1">Dsil-2018</strain>
    </source>
</reference>
<name>A0ACB8CPV5_DERSI</name>
<gene>
    <name evidence="1" type="ORF">HPB49_004482</name>
</gene>
<proteinExistence type="predicted"/>
<organism evidence="1 2">
    <name type="scientific">Dermacentor silvarum</name>
    <name type="common">Tick</name>
    <dbReference type="NCBI Taxonomy" id="543639"/>
    <lineage>
        <taxon>Eukaryota</taxon>
        <taxon>Metazoa</taxon>
        <taxon>Ecdysozoa</taxon>
        <taxon>Arthropoda</taxon>
        <taxon>Chelicerata</taxon>
        <taxon>Arachnida</taxon>
        <taxon>Acari</taxon>
        <taxon>Parasitiformes</taxon>
        <taxon>Ixodida</taxon>
        <taxon>Ixodoidea</taxon>
        <taxon>Ixodidae</taxon>
        <taxon>Rhipicephalinae</taxon>
        <taxon>Dermacentor</taxon>
    </lineage>
</organism>
<keyword evidence="2" id="KW-1185">Reference proteome</keyword>
<sequence length="93" mass="9976">MDRTTGPRDPVETKGAASKHGEVPPHKPAFTSDNLAALFECPVCRDYALPPIQQCENGHLVCSSCKTKTPRCPICRRPRGGNLGTPVQSAAFS</sequence>
<evidence type="ECO:0000313" key="1">
    <source>
        <dbReference type="EMBL" id="KAH7949045.1"/>
    </source>
</evidence>
<protein>
    <submittedName>
        <fullName evidence="1">Uncharacterized protein</fullName>
    </submittedName>
</protein>
<accession>A0ACB8CPV5</accession>
<dbReference type="EMBL" id="CM023474">
    <property type="protein sequence ID" value="KAH7949045.1"/>
    <property type="molecule type" value="Genomic_DNA"/>
</dbReference>
<dbReference type="Proteomes" id="UP000821865">
    <property type="component" value="Chromosome 5"/>
</dbReference>
<evidence type="ECO:0000313" key="2">
    <source>
        <dbReference type="Proteomes" id="UP000821865"/>
    </source>
</evidence>
<comment type="caution">
    <text evidence="1">The sequence shown here is derived from an EMBL/GenBank/DDBJ whole genome shotgun (WGS) entry which is preliminary data.</text>
</comment>